<dbReference type="EMBL" id="DXBS01000054">
    <property type="protein sequence ID" value="HIZ24356.1"/>
    <property type="molecule type" value="Genomic_DNA"/>
</dbReference>
<reference evidence="5" key="1">
    <citation type="journal article" date="2021" name="PeerJ">
        <title>Extensive microbial diversity within the chicken gut microbiome revealed by metagenomics and culture.</title>
        <authorList>
            <person name="Gilroy R."/>
            <person name="Ravi A."/>
            <person name="Getino M."/>
            <person name="Pursley I."/>
            <person name="Horton D.L."/>
            <person name="Alikhan N.F."/>
            <person name="Baker D."/>
            <person name="Gharbi K."/>
            <person name="Hall N."/>
            <person name="Watson M."/>
            <person name="Adriaenssens E.M."/>
            <person name="Foster-Nyarko E."/>
            <person name="Jarju S."/>
            <person name="Secka A."/>
            <person name="Antonio M."/>
            <person name="Oren A."/>
            <person name="Chaudhuri R.R."/>
            <person name="La Ragione R."/>
            <person name="Hildebrand F."/>
            <person name="Pallen M.J."/>
        </authorList>
    </citation>
    <scope>NUCLEOTIDE SEQUENCE</scope>
    <source>
        <strain evidence="5">CHK33-5263</strain>
    </source>
</reference>
<evidence type="ECO:0000256" key="1">
    <source>
        <dbReference type="ARBA" id="ARBA00023015"/>
    </source>
</evidence>
<dbReference type="GO" id="GO:0043565">
    <property type="term" value="F:sequence-specific DNA binding"/>
    <property type="evidence" value="ECO:0007669"/>
    <property type="project" value="InterPro"/>
</dbReference>
<keyword evidence="2" id="KW-0238">DNA-binding</keyword>
<evidence type="ECO:0000256" key="2">
    <source>
        <dbReference type="ARBA" id="ARBA00023125"/>
    </source>
</evidence>
<gene>
    <name evidence="5" type="ORF">H9812_02625</name>
</gene>
<accession>A0A9D2DWI2</accession>
<keyword evidence="3" id="KW-0804">Transcription</keyword>
<proteinExistence type="predicted"/>
<dbReference type="SMART" id="SM00342">
    <property type="entry name" value="HTH_ARAC"/>
    <property type="match status" value="1"/>
</dbReference>
<evidence type="ECO:0000313" key="6">
    <source>
        <dbReference type="Proteomes" id="UP000824044"/>
    </source>
</evidence>
<evidence type="ECO:0000259" key="4">
    <source>
        <dbReference type="PROSITE" id="PS01124"/>
    </source>
</evidence>
<dbReference type="InterPro" id="IPR014710">
    <property type="entry name" value="RmlC-like_jellyroll"/>
</dbReference>
<dbReference type="SUPFAM" id="SSF46689">
    <property type="entry name" value="Homeodomain-like"/>
    <property type="match status" value="1"/>
</dbReference>
<dbReference type="PANTHER" id="PTHR43280:SF2">
    <property type="entry name" value="HTH-TYPE TRANSCRIPTIONAL REGULATOR EXSA"/>
    <property type="match status" value="1"/>
</dbReference>
<organism evidence="5 6">
    <name type="scientific">Candidatus Gallimonas intestinigallinarum</name>
    <dbReference type="NCBI Taxonomy" id="2838604"/>
    <lineage>
        <taxon>Bacteria</taxon>
        <taxon>Bacillati</taxon>
        <taxon>Bacillota</taxon>
        <taxon>Clostridia</taxon>
        <taxon>Candidatus Gallimonas</taxon>
    </lineage>
</organism>
<protein>
    <submittedName>
        <fullName evidence="5">AraC family transcriptional regulator</fullName>
    </submittedName>
</protein>
<dbReference type="Pfam" id="PF12833">
    <property type="entry name" value="HTH_18"/>
    <property type="match status" value="1"/>
</dbReference>
<reference evidence="5" key="2">
    <citation type="submission" date="2021-04" db="EMBL/GenBank/DDBJ databases">
        <authorList>
            <person name="Gilroy R."/>
        </authorList>
    </citation>
    <scope>NUCLEOTIDE SEQUENCE</scope>
    <source>
        <strain evidence="5">CHK33-5263</strain>
    </source>
</reference>
<name>A0A9D2DWI2_9FIRM</name>
<evidence type="ECO:0000313" key="5">
    <source>
        <dbReference type="EMBL" id="HIZ24356.1"/>
    </source>
</evidence>
<dbReference type="Gene3D" id="1.10.10.60">
    <property type="entry name" value="Homeodomain-like"/>
    <property type="match status" value="2"/>
</dbReference>
<dbReference type="PROSITE" id="PS01124">
    <property type="entry name" value="HTH_ARAC_FAMILY_2"/>
    <property type="match status" value="1"/>
</dbReference>
<dbReference type="InterPro" id="IPR009057">
    <property type="entry name" value="Homeodomain-like_sf"/>
</dbReference>
<dbReference type="Gene3D" id="2.60.120.10">
    <property type="entry name" value="Jelly Rolls"/>
    <property type="match status" value="1"/>
</dbReference>
<evidence type="ECO:0000256" key="3">
    <source>
        <dbReference type="ARBA" id="ARBA00023163"/>
    </source>
</evidence>
<dbReference type="SUPFAM" id="SSF51182">
    <property type="entry name" value="RmlC-like cupins"/>
    <property type="match status" value="1"/>
</dbReference>
<dbReference type="InterPro" id="IPR011051">
    <property type="entry name" value="RmlC_Cupin_sf"/>
</dbReference>
<dbReference type="InterPro" id="IPR018060">
    <property type="entry name" value="HTH_AraC"/>
</dbReference>
<dbReference type="AlphaFoldDB" id="A0A9D2DWI2"/>
<dbReference type="PANTHER" id="PTHR43280">
    <property type="entry name" value="ARAC-FAMILY TRANSCRIPTIONAL REGULATOR"/>
    <property type="match status" value="1"/>
</dbReference>
<sequence length="290" mass="34409">MIAKREIWKYPEGAKVWVGKYRNSHNLLHWHYDCEFIYVEHGSIDVFCEKKKHHLCEGDALFTDSGQLHYQRACEPDTVLIAILFDYNIVRPFLEQYQLSCPKLYNHYPIPQYYRRLYDILRARQPFYGEEAHCAVREMMIEVFRGEQLVHRIESDRTEEAFKKLLEDIQERYAEYSYEEAVSSMGMSDAYFSRYFKAMTGTTFSQYLNYVRTDHAVRLLHSGKNLTMTEISEQCGFTTIRSFNRIFREFTGSAPSRLPKEFVLSEQYSYPSNKAFDPTLYDCVLIESCD</sequence>
<dbReference type="Proteomes" id="UP000824044">
    <property type="component" value="Unassembled WGS sequence"/>
</dbReference>
<comment type="caution">
    <text evidence="5">The sequence shown here is derived from an EMBL/GenBank/DDBJ whole genome shotgun (WGS) entry which is preliminary data.</text>
</comment>
<feature type="domain" description="HTH araC/xylS-type" evidence="4">
    <location>
        <begin position="159"/>
        <end position="261"/>
    </location>
</feature>
<dbReference type="GO" id="GO:0003700">
    <property type="term" value="F:DNA-binding transcription factor activity"/>
    <property type="evidence" value="ECO:0007669"/>
    <property type="project" value="InterPro"/>
</dbReference>
<dbReference type="InterPro" id="IPR013096">
    <property type="entry name" value="Cupin_2"/>
</dbReference>
<keyword evidence="1" id="KW-0805">Transcription regulation</keyword>
<dbReference type="Pfam" id="PF07883">
    <property type="entry name" value="Cupin_2"/>
    <property type="match status" value="1"/>
</dbReference>